<reference evidence="2" key="1">
    <citation type="submission" date="2020-03" db="EMBL/GenBank/DDBJ databases">
        <title>Roseovarius gahaiensis sp. nov., isolated from Gahai Saline Lake, China.</title>
        <authorList>
            <person name="Sun X."/>
        </authorList>
    </citation>
    <scope>NUCLEOTIDE SEQUENCE</scope>
    <source>
        <strain evidence="2">GH877</strain>
    </source>
</reference>
<dbReference type="RefSeq" id="WP_167197248.1">
    <property type="nucleotide sequence ID" value="NZ_JAAORB010000022.1"/>
</dbReference>
<dbReference type="InterPro" id="IPR029044">
    <property type="entry name" value="Nucleotide-diphossugar_trans"/>
</dbReference>
<gene>
    <name evidence="2" type="ORF">HAT86_10920</name>
</gene>
<feature type="domain" description="Glycosyltransferase 2-like" evidence="1">
    <location>
        <begin position="31"/>
        <end position="152"/>
    </location>
</feature>
<comment type="caution">
    <text evidence="2">The sequence shown here is derived from an EMBL/GenBank/DDBJ whole genome shotgun (WGS) entry which is preliminary data.</text>
</comment>
<dbReference type="Pfam" id="PF00535">
    <property type="entry name" value="Glycos_transf_2"/>
    <property type="match status" value="1"/>
</dbReference>
<dbReference type="Proteomes" id="UP000639775">
    <property type="component" value="Unassembled WGS sequence"/>
</dbReference>
<dbReference type="InterPro" id="IPR001173">
    <property type="entry name" value="Glyco_trans_2-like"/>
</dbReference>
<dbReference type="EMBL" id="JAAORB010000022">
    <property type="protein sequence ID" value="NHQ74972.1"/>
    <property type="molecule type" value="Genomic_DNA"/>
</dbReference>
<proteinExistence type="predicted"/>
<evidence type="ECO:0000259" key="1">
    <source>
        <dbReference type="Pfam" id="PF00535"/>
    </source>
</evidence>
<keyword evidence="3" id="KW-1185">Reference proteome</keyword>
<protein>
    <submittedName>
        <fullName evidence="2">Glycosyltransferase family 2 protein</fullName>
    </submittedName>
</protein>
<sequence length="300" mass="33523">MAPLVMEGQGALINRFSTVPLPAVTGGPLISVIMPVFNSEATVIAAACSILNQTWRNLELLIVDDASNDGTWSKIQEIVARDDRVKIRRNKVNVGPYVSKNIALLEAKGDWITGQDADDWSHPQRLEHHLGAIMKNGNIIRASRTYLIRMEPDGRFDSIDQLSADRLDGVALLSPVSALFKRDFLVDELGSWDCARFGADNELISRAAFRQGKEIHIQEIVSMICLDLDGSLTNNPHFGIGKKYGLGHARRAYHRAWKSWHAESMTVDNLKYEFPPLKRNFTLPELAYVSQEAIKANMTK</sequence>
<dbReference type="AlphaFoldDB" id="A0A967EJM9"/>
<dbReference type="SUPFAM" id="SSF53448">
    <property type="entry name" value="Nucleotide-diphospho-sugar transferases"/>
    <property type="match status" value="1"/>
</dbReference>
<dbReference type="Gene3D" id="3.90.550.10">
    <property type="entry name" value="Spore Coat Polysaccharide Biosynthesis Protein SpsA, Chain A"/>
    <property type="match status" value="1"/>
</dbReference>
<dbReference type="PANTHER" id="PTHR43685:SF11">
    <property type="entry name" value="GLYCOSYLTRANSFERASE TAGX-RELATED"/>
    <property type="match status" value="1"/>
</dbReference>
<dbReference type="CDD" id="cd00761">
    <property type="entry name" value="Glyco_tranf_GTA_type"/>
    <property type="match status" value="1"/>
</dbReference>
<evidence type="ECO:0000313" key="2">
    <source>
        <dbReference type="EMBL" id="NHQ74972.1"/>
    </source>
</evidence>
<dbReference type="InterPro" id="IPR050834">
    <property type="entry name" value="Glycosyltransf_2"/>
</dbReference>
<accession>A0A967EJM9</accession>
<evidence type="ECO:0000313" key="3">
    <source>
        <dbReference type="Proteomes" id="UP000639775"/>
    </source>
</evidence>
<organism evidence="2 3">
    <name type="scientific">Roseovarius gahaiensis</name>
    <dbReference type="NCBI Taxonomy" id="2716691"/>
    <lineage>
        <taxon>Bacteria</taxon>
        <taxon>Pseudomonadati</taxon>
        <taxon>Pseudomonadota</taxon>
        <taxon>Alphaproteobacteria</taxon>
        <taxon>Rhodobacterales</taxon>
        <taxon>Roseobacteraceae</taxon>
        <taxon>Roseovarius</taxon>
    </lineage>
</organism>
<name>A0A967EJM9_9RHOB</name>
<dbReference type="PANTHER" id="PTHR43685">
    <property type="entry name" value="GLYCOSYLTRANSFERASE"/>
    <property type="match status" value="1"/>
</dbReference>